<keyword evidence="2 4" id="KW-0863">Zinc-finger</keyword>
<reference evidence="7" key="1">
    <citation type="submission" date="2023-06" db="EMBL/GenBank/DDBJ databases">
        <title>Genomic analysis of the entomopathogenic nematode Steinernema hermaphroditum.</title>
        <authorList>
            <person name="Schwarz E.M."/>
            <person name="Heppert J.K."/>
            <person name="Baniya A."/>
            <person name="Schwartz H.T."/>
            <person name="Tan C.-H."/>
            <person name="Antoshechkin I."/>
            <person name="Sternberg P.W."/>
            <person name="Goodrich-Blair H."/>
            <person name="Dillman A.R."/>
        </authorList>
    </citation>
    <scope>NUCLEOTIDE SEQUENCE</scope>
    <source>
        <strain evidence="7">PS9179</strain>
        <tissue evidence="7">Whole animal</tissue>
    </source>
</reference>
<keyword evidence="8" id="KW-1185">Reference proteome</keyword>
<dbReference type="InterPro" id="IPR001841">
    <property type="entry name" value="Znf_RING"/>
</dbReference>
<dbReference type="PROSITE" id="PS00518">
    <property type="entry name" value="ZF_RING_1"/>
    <property type="match status" value="1"/>
</dbReference>
<evidence type="ECO:0000256" key="5">
    <source>
        <dbReference type="SAM" id="MobiDB-lite"/>
    </source>
</evidence>
<evidence type="ECO:0000256" key="4">
    <source>
        <dbReference type="PROSITE-ProRule" id="PRU00175"/>
    </source>
</evidence>
<dbReference type="EMBL" id="JAUCMV010000002">
    <property type="protein sequence ID" value="KAK0415197.1"/>
    <property type="molecule type" value="Genomic_DNA"/>
</dbReference>
<evidence type="ECO:0000313" key="7">
    <source>
        <dbReference type="EMBL" id="KAK0415197.1"/>
    </source>
</evidence>
<evidence type="ECO:0000256" key="3">
    <source>
        <dbReference type="ARBA" id="ARBA00022833"/>
    </source>
</evidence>
<dbReference type="Proteomes" id="UP001175271">
    <property type="component" value="Unassembled WGS sequence"/>
</dbReference>
<organism evidence="7 8">
    <name type="scientific">Steinernema hermaphroditum</name>
    <dbReference type="NCBI Taxonomy" id="289476"/>
    <lineage>
        <taxon>Eukaryota</taxon>
        <taxon>Metazoa</taxon>
        <taxon>Ecdysozoa</taxon>
        <taxon>Nematoda</taxon>
        <taxon>Chromadorea</taxon>
        <taxon>Rhabditida</taxon>
        <taxon>Tylenchina</taxon>
        <taxon>Panagrolaimomorpha</taxon>
        <taxon>Strongyloidoidea</taxon>
        <taxon>Steinernematidae</taxon>
        <taxon>Steinernema</taxon>
    </lineage>
</organism>
<feature type="domain" description="RING-type" evidence="6">
    <location>
        <begin position="75"/>
        <end position="111"/>
    </location>
</feature>
<protein>
    <recommendedName>
        <fullName evidence="6">RING-type domain-containing protein</fullName>
    </recommendedName>
</protein>
<evidence type="ECO:0000256" key="2">
    <source>
        <dbReference type="ARBA" id="ARBA00022771"/>
    </source>
</evidence>
<dbReference type="AlphaFoldDB" id="A0AA39I2C4"/>
<feature type="compositionally biased region" description="Basic and acidic residues" evidence="5">
    <location>
        <begin position="446"/>
        <end position="455"/>
    </location>
</feature>
<dbReference type="InterPro" id="IPR017907">
    <property type="entry name" value="Znf_RING_CS"/>
</dbReference>
<gene>
    <name evidence="7" type="ORF">QR680_011822</name>
</gene>
<keyword evidence="1" id="KW-0479">Metal-binding</keyword>
<name>A0AA39I2C4_9BILA</name>
<accession>A0AA39I2C4</accession>
<dbReference type="SMART" id="SM00184">
    <property type="entry name" value="RING"/>
    <property type="match status" value="2"/>
</dbReference>
<feature type="domain" description="RING-type" evidence="6">
    <location>
        <begin position="163"/>
        <end position="216"/>
    </location>
</feature>
<evidence type="ECO:0000313" key="8">
    <source>
        <dbReference type="Proteomes" id="UP001175271"/>
    </source>
</evidence>
<dbReference type="SUPFAM" id="SSF57850">
    <property type="entry name" value="RING/U-box"/>
    <property type="match status" value="2"/>
</dbReference>
<evidence type="ECO:0000259" key="6">
    <source>
        <dbReference type="PROSITE" id="PS50089"/>
    </source>
</evidence>
<dbReference type="PROSITE" id="PS50089">
    <property type="entry name" value="ZF_RING_2"/>
    <property type="match status" value="2"/>
</dbReference>
<feature type="compositionally biased region" description="Acidic residues" evidence="5">
    <location>
        <begin position="423"/>
        <end position="434"/>
    </location>
</feature>
<feature type="region of interest" description="Disordered" evidence="5">
    <location>
        <begin position="423"/>
        <end position="455"/>
    </location>
</feature>
<dbReference type="GO" id="GO:0008270">
    <property type="term" value="F:zinc ion binding"/>
    <property type="evidence" value="ECO:0007669"/>
    <property type="project" value="UniProtKB-KW"/>
</dbReference>
<keyword evidence="3" id="KW-0862">Zinc</keyword>
<evidence type="ECO:0000256" key="1">
    <source>
        <dbReference type="ARBA" id="ARBA00022723"/>
    </source>
</evidence>
<comment type="caution">
    <text evidence="7">The sequence shown here is derived from an EMBL/GenBank/DDBJ whole genome shotgun (WGS) entry which is preliminary data.</text>
</comment>
<proteinExistence type="predicted"/>
<sequence length="494" mass="55556">MSSGPSHPSPAEDTFDFRQLGETVLGLTAQIRQKIYNAKLETHFASARYGVAKDKLSPSAYKKMMETTALNHPKCALCPHVDNRPVFELSCGHGCCRKCAQRTDSKRCQMCAAVVTVKAKILPRSKLLHDHKSKLDNHARLALVNNLEYADKLHSILLRLNTCIECGIMKKCQRVLSACGHVMCQHCIEKLATYRTVFGFRILAKPTIEISCPDCSVRSTVATGDFASDPVSRSLYVQETIQKMFHTNRIENPIASVQVRQTTYCSSCKQEQASNLQMCECKTCNLETPICMKCANDHDDRCHVITVIAEGKDRGFGLENLSRLYLCADQYVLGILTRFEEDFHHSQTHSLVDRIVANRDGIATIYEGIAEAQYVTPLIAKKAVKKAEVYLKRLRMITDVITQDWPRLRSIAKQKVDDVLEIPSEDEEEEEEERKDEAKQPTLADAVKEDDMNRSTEIISRVEDILAADLSDALSSERDAFSPLGSDYEVLDDQ</sequence>